<sequence length="455" mass="52746">MLFNDYFMKIIYSNVLKTITPKILVTLGDILSSEWIDENEFLSRVQRFIKILSNSKNPLQFQETHFQNISGNHDIGYGYKTDKNLISRWEKNFGSLNYDFYVDNNGDKVSSADIQYGTDYHHFIFINANNLDSTEYRDSRDLTWNFLNNIVNIHKRYRDTNSIPSILFTHIPLHKPDGYCADGPNTAHTYNGYIIYQNLLSPIVSQYLLRCIKPTLIFTGHDHVGCNYLHQTNMDINIDSEVYQRLLLSYNVSDIDSNNKIKAPILNILDNVNTKTELVLKLFCNSLVEQIDKYSFDWLELFNESHLNPNSKLNSQIKYNSNFCDNAKSKCFITQEVTVRSIMGDYSGAFGVFSFSELKNIKSSSHLLKIKPNSILDYKAFKMKTGLPEIFQLPGLYSSISFKSGNYFYKYQELRFVHHIMARIIFFVSIFLLAGTCLLSLPKRSKKNIKISNLK</sequence>
<evidence type="ECO:0000256" key="1">
    <source>
        <dbReference type="ARBA" id="ARBA00023136"/>
    </source>
</evidence>
<evidence type="ECO:0000256" key="2">
    <source>
        <dbReference type="SAM" id="Phobius"/>
    </source>
</evidence>
<keyword evidence="1 2" id="KW-0472">Membrane</keyword>
<keyword evidence="4" id="KW-1185">Reference proteome</keyword>
<dbReference type="STRING" id="133385.A0A2T9Y9Z7"/>
<evidence type="ECO:0008006" key="5">
    <source>
        <dbReference type="Google" id="ProtNLM"/>
    </source>
</evidence>
<proteinExistence type="predicted"/>
<dbReference type="SUPFAM" id="SSF56300">
    <property type="entry name" value="Metallo-dependent phosphatases"/>
    <property type="match status" value="1"/>
</dbReference>
<accession>A0A2T9Y9Z7</accession>
<dbReference type="GO" id="GO:0005783">
    <property type="term" value="C:endoplasmic reticulum"/>
    <property type="evidence" value="ECO:0007669"/>
    <property type="project" value="TreeGrafter"/>
</dbReference>
<dbReference type="GO" id="GO:0006506">
    <property type="term" value="P:GPI anchor biosynthetic process"/>
    <property type="evidence" value="ECO:0007669"/>
    <property type="project" value="InterPro"/>
</dbReference>
<dbReference type="OrthoDB" id="5595866at2759"/>
<dbReference type="AlphaFoldDB" id="A0A2T9Y9Z7"/>
<evidence type="ECO:0000313" key="4">
    <source>
        <dbReference type="Proteomes" id="UP000245383"/>
    </source>
</evidence>
<dbReference type="InterPro" id="IPR033308">
    <property type="entry name" value="PGAP5/Cdc1/Ted1"/>
</dbReference>
<organism evidence="3 4">
    <name type="scientific">Smittium simulii</name>
    <dbReference type="NCBI Taxonomy" id="133385"/>
    <lineage>
        <taxon>Eukaryota</taxon>
        <taxon>Fungi</taxon>
        <taxon>Fungi incertae sedis</taxon>
        <taxon>Zoopagomycota</taxon>
        <taxon>Kickxellomycotina</taxon>
        <taxon>Harpellomycetes</taxon>
        <taxon>Harpellales</taxon>
        <taxon>Legeriomycetaceae</taxon>
        <taxon>Smittium</taxon>
    </lineage>
</organism>
<dbReference type="EMBL" id="MBFR01000336">
    <property type="protein sequence ID" value="PVU89150.1"/>
    <property type="molecule type" value="Genomic_DNA"/>
</dbReference>
<dbReference type="InterPro" id="IPR029052">
    <property type="entry name" value="Metallo-depent_PP-like"/>
</dbReference>
<dbReference type="Proteomes" id="UP000245383">
    <property type="component" value="Unassembled WGS sequence"/>
</dbReference>
<evidence type="ECO:0000313" key="3">
    <source>
        <dbReference type="EMBL" id="PVU89150.1"/>
    </source>
</evidence>
<keyword evidence="2" id="KW-1133">Transmembrane helix</keyword>
<protein>
    <recommendedName>
        <fullName evidence="5">Calcineurin-like phosphoesterase domain-containing protein</fullName>
    </recommendedName>
</protein>
<reference evidence="3 4" key="1">
    <citation type="journal article" date="2018" name="MBio">
        <title>Comparative Genomics Reveals the Core Gene Toolbox for the Fungus-Insect Symbiosis.</title>
        <authorList>
            <person name="Wang Y."/>
            <person name="Stata M."/>
            <person name="Wang W."/>
            <person name="Stajich J.E."/>
            <person name="White M.M."/>
            <person name="Moncalvo J.M."/>
        </authorList>
    </citation>
    <scope>NUCLEOTIDE SEQUENCE [LARGE SCALE GENOMIC DNA]</scope>
    <source>
        <strain evidence="3 4">SWE-8-4</strain>
    </source>
</reference>
<dbReference type="PANTHER" id="PTHR13315">
    <property type="entry name" value="METALLO PHOSPHOESTERASE RELATED"/>
    <property type="match status" value="1"/>
</dbReference>
<gene>
    <name evidence="3" type="ORF">BB561_005523</name>
</gene>
<comment type="caution">
    <text evidence="3">The sequence shown here is derived from an EMBL/GenBank/DDBJ whole genome shotgun (WGS) entry which is preliminary data.</text>
</comment>
<name>A0A2T9Y9Z7_9FUNG</name>
<dbReference type="PANTHER" id="PTHR13315:SF1">
    <property type="entry name" value="PROTEIN TED1"/>
    <property type="match status" value="1"/>
</dbReference>
<feature type="transmembrane region" description="Helical" evidence="2">
    <location>
        <begin position="420"/>
        <end position="441"/>
    </location>
</feature>
<dbReference type="GO" id="GO:0016020">
    <property type="term" value="C:membrane"/>
    <property type="evidence" value="ECO:0007669"/>
    <property type="project" value="GOC"/>
</dbReference>
<keyword evidence="2" id="KW-0812">Transmembrane</keyword>